<evidence type="ECO:0000313" key="4">
    <source>
        <dbReference type="Proteomes" id="UP001249851"/>
    </source>
</evidence>
<gene>
    <name evidence="3" type="ORF">P5673_016755</name>
</gene>
<proteinExistence type="predicted"/>
<dbReference type="Pfam" id="PF17921">
    <property type="entry name" value="Integrase_H2C2"/>
    <property type="match status" value="1"/>
</dbReference>
<dbReference type="InterPro" id="IPR050951">
    <property type="entry name" value="Retrovirus_Pol_polyprotein"/>
</dbReference>
<dbReference type="InterPro" id="IPR041588">
    <property type="entry name" value="Integrase_H2C2"/>
</dbReference>
<dbReference type="AlphaFoldDB" id="A0AAD9QFM6"/>
<evidence type="ECO:0000256" key="1">
    <source>
        <dbReference type="SAM" id="MobiDB-lite"/>
    </source>
</evidence>
<dbReference type="CDD" id="cd05481">
    <property type="entry name" value="retropepsin_like_LTR_1"/>
    <property type="match status" value="1"/>
</dbReference>
<organism evidence="3 4">
    <name type="scientific">Acropora cervicornis</name>
    <name type="common">Staghorn coral</name>
    <dbReference type="NCBI Taxonomy" id="6130"/>
    <lineage>
        <taxon>Eukaryota</taxon>
        <taxon>Metazoa</taxon>
        <taxon>Cnidaria</taxon>
        <taxon>Anthozoa</taxon>
        <taxon>Hexacorallia</taxon>
        <taxon>Scleractinia</taxon>
        <taxon>Astrocoeniina</taxon>
        <taxon>Acroporidae</taxon>
        <taxon>Acropora</taxon>
    </lineage>
</organism>
<comment type="caution">
    <text evidence="3">The sequence shown here is derived from an EMBL/GenBank/DDBJ whole genome shotgun (WGS) entry which is preliminary data.</text>
</comment>
<sequence>MYKRSSELGADGKIDARNKQGSSVVETDENWETLVQCQLDTGATCNVMSFDKLCEIKQSGKPGMQPTTSKLRLYDGSMVQALGECDLQCKYKGNQHLLNFKIISGSQQPLLSGETCTGMGLITVHVVNSINMSQASMPLDVLTKYKDVFEGLGCLPGEYHLEVDPSCTDPPKHCSRPEHEEVCRLNLESVNAAEFLRISSDGLKNIQRLTEADNQLQLLRMTVLRGWPETKQEIEPLIAEYWTYRDEIGVYNGVLYKGDRVIVPTALRREMMKRIHASHQGQQACLRRATGALFWPGMSSQIKEAVSNCSLCAEYQTQRSRKNH</sequence>
<protein>
    <recommendedName>
        <fullName evidence="2">Integrase zinc-binding domain-containing protein</fullName>
    </recommendedName>
</protein>
<feature type="domain" description="Integrase zinc-binding" evidence="2">
    <location>
        <begin position="263"/>
        <end position="317"/>
    </location>
</feature>
<evidence type="ECO:0000259" key="2">
    <source>
        <dbReference type="Pfam" id="PF17921"/>
    </source>
</evidence>
<feature type="region of interest" description="Disordered" evidence="1">
    <location>
        <begin position="1"/>
        <end position="22"/>
    </location>
</feature>
<reference evidence="3" key="2">
    <citation type="journal article" date="2023" name="Science">
        <title>Genomic signatures of disease resistance in endangered staghorn corals.</title>
        <authorList>
            <person name="Vollmer S.V."/>
            <person name="Selwyn J.D."/>
            <person name="Despard B.A."/>
            <person name="Roesel C.L."/>
        </authorList>
    </citation>
    <scope>NUCLEOTIDE SEQUENCE</scope>
    <source>
        <strain evidence="3">K2</strain>
    </source>
</reference>
<dbReference type="PANTHER" id="PTHR37984">
    <property type="entry name" value="PROTEIN CBG26694"/>
    <property type="match status" value="1"/>
</dbReference>
<dbReference type="Gene3D" id="1.10.340.70">
    <property type="match status" value="1"/>
</dbReference>
<keyword evidence="4" id="KW-1185">Reference proteome</keyword>
<reference evidence="3" key="1">
    <citation type="journal article" date="2023" name="G3 (Bethesda)">
        <title>Whole genome assembly and annotation of the endangered Caribbean coral Acropora cervicornis.</title>
        <authorList>
            <person name="Selwyn J.D."/>
            <person name="Vollmer S.V."/>
        </authorList>
    </citation>
    <scope>NUCLEOTIDE SEQUENCE</scope>
    <source>
        <strain evidence="3">K2</strain>
    </source>
</reference>
<dbReference type="FunFam" id="1.10.340.70:FF:000003">
    <property type="entry name" value="Protein CBG25708"/>
    <property type="match status" value="1"/>
</dbReference>
<dbReference type="EMBL" id="JARQWQ010000036">
    <property type="protein sequence ID" value="KAK2560413.1"/>
    <property type="molecule type" value="Genomic_DNA"/>
</dbReference>
<evidence type="ECO:0000313" key="3">
    <source>
        <dbReference type="EMBL" id="KAK2560413.1"/>
    </source>
</evidence>
<feature type="compositionally biased region" description="Basic and acidic residues" evidence="1">
    <location>
        <begin position="1"/>
        <end position="18"/>
    </location>
</feature>
<dbReference type="Proteomes" id="UP001249851">
    <property type="component" value="Unassembled WGS sequence"/>
</dbReference>
<name>A0AAD9QFM6_ACRCE</name>
<accession>A0AAD9QFM6</accession>
<dbReference type="PANTHER" id="PTHR37984:SF5">
    <property type="entry name" value="PROTEIN NYNRIN-LIKE"/>
    <property type="match status" value="1"/>
</dbReference>